<reference evidence="21 22" key="1">
    <citation type="submission" date="2023-08" db="EMBL/GenBank/DDBJ databases">
        <title>Achromobacter seleniivolatilans sp. nov., isolated from seleniferous soil.</title>
        <authorList>
            <person name="Zhang S."/>
            <person name="Li K."/>
            <person name="Peng J."/>
            <person name="Zhao Q."/>
            <person name="Wang H."/>
            <person name="Guo Y."/>
        </authorList>
    </citation>
    <scope>NUCLEOTIDE SEQUENCE [LARGE SCALE GENOMIC DNA]</scope>
    <source>
        <strain evidence="21 22">R39</strain>
    </source>
</reference>
<dbReference type="SUPFAM" id="SSF81665">
    <property type="entry name" value="Calcium ATPase, transmembrane domain M"/>
    <property type="match status" value="1"/>
</dbReference>
<evidence type="ECO:0000256" key="13">
    <source>
        <dbReference type="ARBA" id="ARBA00022967"/>
    </source>
</evidence>
<keyword evidence="8" id="KW-0597">Phosphoprotein</keyword>
<keyword evidence="10" id="KW-0547">Nucleotide-binding</keyword>
<evidence type="ECO:0000256" key="12">
    <source>
        <dbReference type="ARBA" id="ARBA00022842"/>
    </source>
</evidence>
<keyword evidence="14 19" id="KW-1133">Transmembrane helix</keyword>
<dbReference type="Pfam" id="PF00689">
    <property type="entry name" value="Cation_ATPase_C"/>
    <property type="match status" value="1"/>
</dbReference>
<evidence type="ECO:0000256" key="18">
    <source>
        <dbReference type="SAM" id="MobiDB-lite"/>
    </source>
</evidence>
<dbReference type="SFLD" id="SFLDG00002">
    <property type="entry name" value="C1.7:_P-type_atpase_like"/>
    <property type="match status" value="1"/>
</dbReference>
<name>A0ABY9LUB0_9BURK</name>
<dbReference type="CDD" id="cd02077">
    <property type="entry name" value="P-type_ATPase_Mg"/>
    <property type="match status" value="1"/>
</dbReference>
<dbReference type="InterPro" id="IPR023298">
    <property type="entry name" value="ATPase_P-typ_TM_dom_sf"/>
</dbReference>
<feature type="transmembrane region" description="Helical" evidence="19">
    <location>
        <begin position="744"/>
        <end position="769"/>
    </location>
</feature>
<keyword evidence="22" id="KW-1185">Reference proteome</keyword>
<evidence type="ECO:0000259" key="20">
    <source>
        <dbReference type="SMART" id="SM00831"/>
    </source>
</evidence>
<evidence type="ECO:0000256" key="1">
    <source>
        <dbReference type="ARBA" id="ARBA00003954"/>
    </source>
</evidence>
<keyword evidence="11" id="KW-0067">ATP-binding</keyword>
<keyword evidence="13" id="KW-1278">Translocase</keyword>
<dbReference type="InterPro" id="IPR023299">
    <property type="entry name" value="ATPase_P-typ_cyto_dom_N"/>
</dbReference>
<keyword evidence="6" id="KW-1003">Cell membrane</keyword>
<dbReference type="NCBIfam" id="TIGR01524">
    <property type="entry name" value="ATPase-IIIB_Mg"/>
    <property type="match status" value="1"/>
</dbReference>
<evidence type="ECO:0000256" key="10">
    <source>
        <dbReference type="ARBA" id="ARBA00022741"/>
    </source>
</evidence>
<evidence type="ECO:0000256" key="5">
    <source>
        <dbReference type="ARBA" id="ARBA00013555"/>
    </source>
</evidence>
<dbReference type="InterPro" id="IPR008250">
    <property type="entry name" value="ATPase_P-typ_transduc_dom_A_sf"/>
</dbReference>
<feature type="domain" description="Cation-transporting P-type ATPase N-terminal" evidence="20">
    <location>
        <begin position="54"/>
        <end position="127"/>
    </location>
</feature>
<comment type="function">
    <text evidence="1">Mediates magnesium influx to the cytosol.</text>
</comment>
<dbReference type="InterPro" id="IPR006415">
    <property type="entry name" value="P-type_ATPase_IIIB"/>
</dbReference>
<dbReference type="Pfam" id="PF00122">
    <property type="entry name" value="E1-E2_ATPase"/>
    <property type="match status" value="1"/>
</dbReference>
<dbReference type="InterPro" id="IPR018303">
    <property type="entry name" value="ATPase_P-typ_P_site"/>
</dbReference>
<dbReference type="PANTHER" id="PTHR42861">
    <property type="entry name" value="CALCIUM-TRANSPORTING ATPASE"/>
    <property type="match status" value="1"/>
</dbReference>
<feature type="transmembrane region" description="Helical" evidence="19">
    <location>
        <begin position="906"/>
        <end position="924"/>
    </location>
</feature>
<feature type="transmembrane region" description="Helical" evidence="19">
    <location>
        <begin position="352"/>
        <end position="376"/>
    </location>
</feature>
<dbReference type="InterPro" id="IPR023214">
    <property type="entry name" value="HAD_sf"/>
</dbReference>
<dbReference type="Pfam" id="PF13246">
    <property type="entry name" value="Cation_ATPase"/>
    <property type="match status" value="1"/>
</dbReference>
<keyword evidence="9 19" id="KW-0812">Transmembrane</keyword>
<dbReference type="SFLD" id="SFLDS00003">
    <property type="entry name" value="Haloacid_Dehalogenase"/>
    <property type="match status" value="1"/>
</dbReference>
<evidence type="ECO:0000256" key="17">
    <source>
        <dbReference type="ARBA" id="ARBA00047295"/>
    </source>
</evidence>
<evidence type="ECO:0000256" key="11">
    <source>
        <dbReference type="ARBA" id="ARBA00022840"/>
    </source>
</evidence>
<evidence type="ECO:0000256" key="14">
    <source>
        <dbReference type="ARBA" id="ARBA00022989"/>
    </source>
</evidence>
<dbReference type="SUPFAM" id="SSF56784">
    <property type="entry name" value="HAD-like"/>
    <property type="match status" value="1"/>
</dbReference>
<dbReference type="InterPro" id="IPR004014">
    <property type="entry name" value="ATPase_P-typ_cation-transptr_N"/>
</dbReference>
<dbReference type="Gene3D" id="3.40.50.1000">
    <property type="entry name" value="HAD superfamily/HAD-like"/>
    <property type="match status" value="1"/>
</dbReference>
<dbReference type="SUPFAM" id="SSF81660">
    <property type="entry name" value="Metal cation-transporting ATPase, ATP-binding domain N"/>
    <property type="match status" value="1"/>
</dbReference>
<dbReference type="InterPro" id="IPR044492">
    <property type="entry name" value="P_typ_ATPase_HD_dom"/>
</dbReference>
<dbReference type="NCBIfam" id="TIGR01494">
    <property type="entry name" value="ATPase_P-type"/>
    <property type="match status" value="2"/>
</dbReference>
<dbReference type="SUPFAM" id="SSF81653">
    <property type="entry name" value="Calcium ATPase, transduction domain A"/>
    <property type="match status" value="1"/>
</dbReference>
<dbReference type="Pfam" id="PF00690">
    <property type="entry name" value="Cation_ATPase_N"/>
    <property type="match status" value="1"/>
</dbReference>
<dbReference type="SMART" id="SM00831">
    <property type="entry name" value="Cation_ATPase_N"/>
    <property type="match status" value="1"/>
</dbReference>
<accession>A0ABY9LUB0</accession>
<dbReference type="Gene3D" id="2.70.150.10">
    <property type="entry name" value="Calcium-transporting ATPase, cytoplasmic transduction domain A"/>
    <property type="match status" value="1"/>
</dbReference>
<dbReference type="EMBL" id="CP132976">
    <property type="protein sequence ID" value="WMD18353.1"/>
    <property type="molecule type" value="Genomic_DNA"/>
</dbReference>
<dbReference type="InterPro" id="IPR036412">
    <property type="entry name" value="HAD-like_sf"/>
</dbReference>
<feature type="transmembrane region" description="Helical" evidence="19">
    <location>
        <begin position="805"/>
        <end position="828"/>
    </location>
</feature>
<feature type="region of interest" description="Disordered" evidence="18">
    <location>
        <begin position="70"/>
        <end position="89"/>
    </location>
</feature>
<dbReference type="Gene3D" id="3.40.1110.10">
    <property type="entry name" value="Calcium-transporting ATPase, cytoplasmic domain N"/>
    <property type="match status" value="1"/>
</dbReference>
<evidence type="ECO:0000313" key="22">
    <source>
        <dbReference type="Proteomes" id="UP001234798"/>
    </source>
</evidence>
<evidence type="ECO:0000256" key="7">
    <source>
        <dbReference type="ARBA" id="ARBA00022519"/>
    </source>
</evidence>
<evidence type="ECO:0000313" key="21">
    <source>
        <dbReference type="EMBL" id="WMD18353.1"/>
    </source>
</evidence>
<dbReference type="NCBIfam" id="NF011702">
    <property type="entry name" value="PRK15122.1"/>
    <property type="match status" value="1"/>
</dbReference>
<gene>
    <name evidence="21" type="primary">mgtA</name>
    <name evidence="21" type="ORF">RAS12_17080</name>
</gene>
<dbReference type="EC" id="7.2.2.14" evidence="4"/>
<evidence type="ECO:0000256" key="2">
    <source>
        <dbReference type="ARBA" id="ARBA00004429"/>
    </source>
</evidence>
<evidence type="ECO:0000256" key="6">
    <source>
        <dbReference type="ARBA" id="ARBA00022475"/>
    </source>
</evidence>
<evidence type="ECO:0000256" key="4">
    <source>
        <dbReference type="ARBA" id="ARBA00012786"/>
    </source>
</evidence>
<dbReference type="Gene3D" id="1.20.1110.10">
    <property type="entry name" value="Calcium-transporting ATPase, transmembrane domain"/>
    <property type="match status" value="1"/>
</dbReference>
<evidence type="ECO:0000256" key="3">
    <source>
        <dbReference type="ARBA" id="ARBA00008746"/>
    </source>
</evidence>
<evidence type="ECO:0000256" key="16">
    <source>
        <dbReference type="ARBA" id="ARBA00029806"/>
    </source>
</evidence>
<dbReference type="InterPro" id="IPR059000">
    <property type="entry name" value="ATPase_P-type_domA"/>
</dbReference>
<organism evidence="21 22">
    <name type="scientific">Achromobacter seleniivolatilans</name>
    <dbReference type="NCBI Taxonomy" id="3047478"/>
    <lineage>
        <taxon>Bacteria</taxon>
        <taxon>Pseudomonadati</taxon>
        <taxon>Pseudomonadota</taxon>
        <taxon>Betaproteobacteria</taxon>
        <taxon>Burkholderiales</taxon>
        <taxon>Alcaligenaceae</taxon>
        <taxon>Achromobacter</taxon>
    </lineage>
</organism>
<keyword evidence="7" id="KW-0997">Cell inner membrane</keyword>
<evidence type="ECO:0000256" key="8">
    <source>
        <dbReference type="ARBA" id="ARBA00022553"/>
    </source>
</evidence>
<comment type="similarity">
    <text evidence="3">Belongs to the cation transport ATPase (P-type) (TC 3.A.3) family. Type IIIB subfamily.</text>
</comment>
<comment type="catalytic activity">
    <reaction evidence="17">
        <text>Mg(2+)(out) + ATP + H2O = Mg(2+)(in) + ADP + phosphate + H(+)</text>
        <dbReference type="Rhea" id="RHEA:10260"/>
        <dbReference type="ChEBI" id="CHEBI:15377"/>
        <dbReference type="ChEBI" id="CHEBI:15378"/>
        <dbReference type="ChEBI" id="CHEBI:18420"/>
        <dbReference type="ChEBI" id="CHEBI:30616"/>
        <dbReference type="ChEBI" id="CHEBI:43474"/>
        <dbReference type="ChEBI" id="CHEBI:456216"/>
        <dbReference type="EC" id="7.2.2.14"/>
    </reaction>
</comment>
<feature type="transmembrane region" description="Helical" evidence="19">
    <location>
        <begin position="322"/>
        <end position="340"/>
    </location>
</feature>
<evidence type="ECO:0000256" key="15">
    <source>
        <dbReference type="ARBA" id="ARBA00023136"/>
    </source>
</evidence>
<dbReference type="SFLD" id="SFLDF00027">
    <property type="entry name" value="p-type_atpase"/>
    <property type="match status" value="1"/>
</dbReference>
<dbReference type="PROSITE" id="PS00154">
    <property type="entry name" value="ATPASE_E1_E2"/>
    <property type="match status" value="1"/>
</dbReference>
<feature type="transmembrane region" description="Helical" evidence="19">
    <location>
        <begin position="871"/>
        <end position="894"/>
    </location>
</feature>
<sequence length="935" mass="103152">MFTFLKSFFSSAAGLRRSGRHFRRSPILEQGDGAAASSAAATDASRRANRRMLDTSRMGLDALFARFGSGRGGLSQSQAEASRERHGANEVDHEKPLSWYLHLWMSYRNPFNLLLTVLASLSWLTDVHMAEPDEQSWTAVVIIGSMVVISTVLRFVQELRSNRAAEALKAMVQNTATVLRSDAQAPVAGDGRRVLGKPLHDSGSHQLEVPLAKLVPGDVVLLSAGDMIPADCRILNAKDLFVAQAALTGESLPVEKFAIQHVETENALELENMAFMGTNVVSGSGSALVVATGANTYFGQLAGRVTQSTRAPTQFQTGINRVSWILIRFMLVMAPVVMLINGLTKGDWLEALLFALAVAVGLTPEMLPMIVTATLAKGALRMSQRKVVVKRLDAIQNLGAMNVLCTDKTGTLTQDRIVLERHTDVYGTSSDDVLAYAYLNSYYQTGLKNLLDVAVLQHAEIERSLDLASKYRKVDEIPFDFSRRRMSVVVNETENGRDHHELICKGALEEMLSACTRLRVGSEVHLLTDARRADIRRVTAELNRDGLRVIAVGVKEMPPTQETYGVADESDLVLVGYIAFLDPPKESTGPALAALKASGIEVKVLTGDVELVTQKVCREVDFDVRKVYLGAEIEAMDDAQLAIAVREANVFARLTPAHKERIVRSLRAQGNTVGFMGDGINDAPALRAADVGISVDSAVDISKEAADIILLEKSLMVLEEGVIEGRKTFCNMLKYLKMTASSNFGNVFSVLVASAFLPFLPMLPIHLLLQNLMYDISQTAIPFDNVDEDLLKKPQQWDPEGLGRFMVFFGPISSIFDIATYALMWYVFQANAPEHQTLFQSGWFVEGLLSQTLIVHMIRTRRIPFLQSRAAWPLMVMTLMVVVAGLVLPFSPLAEYFHLQALPWSYFPWLVGILLSYCVLTQLLKGIWVRRYGWQ</sequence>
<dbReference type="PRINTS" id="PR01836">
    <property type="entry name" value="MGATPASE"/>
</dbReference>
<keyword evidence="15 19" id="KW-0472">Membrane</keyword>
<protein>
    <recommendedName>
        <fullName evidence="5">Magnesium-transporting ATPase, P-type 1</fullName>
        <ecNumber evidence="4">7.2.2.14</ecNumber>
    </recommendedName>
    <alternativeName>
        <fullName evidence="16">Mg(2+) transport ATPase, P-type 1</fullName>
    </alternativeName>
</protein>
<dbReference type="InterPro" id="IPR006068">
    <property type="entry name" value="ATPase_P-typ_cation-transptr_C"/>
</dbReference>
<dbReference type="RefSeq" id="WP_306937387.1">
    <property type="nucleotide sequence ID" value="NZ_CP132976.1"/>
</dbReference>
<keyword evidence="12" id="KW-0460">Magnesium</keyword>
<evidence type="ECO:0000256" key="9">
    <source>
        <dbReference type="ARBA" id="ARBA00022692"/>
    </source>
</evidence>
<comment type="subcellular location">
    <subcellularLocation>
        <location evidence="2">Cell inner membrane</location>
        <topology evidence="2">Multi-pass membrane protein</topology>
    </subcellularLocation>
</comment>
<dbReference type="InterPro" id="IPR001757">
    <property type="entry name" value="P_typ_ATPase"/>
</dbReference>
<proteinExistence type="inferred from homology"/>
<evidence type="ECO:0000256" key="19">
    <source>
        <dbReference type="SAM" id="Phobius"/>
    </source>
</evidence>
<dbReference type="Proteomes" id="UP001234798">
    <property type="component" value="Chromosome"/>
</dbReference>